<dbReference type="GO" id="GO:0008270">
    <property type="term" value="F:zinc ion binding"/>
    <property type="evidence" value="ECO:0007669"/>
    <property type="project" value="UniProtKB-KW"/>
</dbReference>
<reference evidence="3 4" key="1">
    <citation type="submission" date="2018-09" db="EMBL/GenBank/DDBJ databases">
        <title>Genomic investigation of the strawberry pathogen Phytophthora fragariae indicates pathogenicity is determined by transcriptional variation in three key races.</title>
        <authorList>
            <person name="Adams T.M."/>
            <person name="Armitage A.D."/>
            <person name="Sobczyk M.K."/>
            <person name="Bates H.J."/>
            <person name="Dunwell J.M."/>
            <person name="Nellist C.F."/>
            <person name="Harrison R.J."/>
        </authorList>
    </citation>
    <scope>NUCLEOTIDE SEQUENCE [LARGE SCALE GENOMIC DNA]</scope>
    <source>
        <strain evidence="3 4">SCRP249</strain>
    </source>
</reference>
<organism evidence="3 4">
    <name type="scientific">Phytophthora rubi</name>
    <dbReference type="NCBI Taxonomy" id="129364"/>
    <lineage>
        <taxon>Eukaryota</taxon>
        <taxon>Sar</taxon>
        <taxon>Stramenopiles</taxon>
        <taxon>Oomycota</taxon>
        <taxon>Peronosporomycetes</taxon>
        <taxon>Peronosporales</taxon>
        <taxon>Peronosporaceae</taxon>
        <taxon>Phytophthora</taxon>
    </lineage>
</organism>
<dbReference type="PROSITE" id="PS50158">
    <property type="entry name" value="ZF_CCHC"/>
    <property type="match status" value="1"/>
</dbReference>
<proteinExistence type="predicted"/>
<dbReference type="InterPro" id="IPR036875">
    <property type="entry name" value="Znf_CCHC_sf"/>
</dbReference>
<sequence length="130" mass="14196">MAGALSLTVFIDGVHSGPVQTELFWRQSKTFHAAVLIALLEDNCVRSVQGHTPHVQASEGPTPIEIAHAESAGSQRGQRASGRCFGCNQPGHFRRNCPTNPWKVPRDKKPPVRTILNSLKVTEAENGDFQ</sequence>
<dbReference type="EMBL" id="QXFV01001713">
    <property type="protein sequence ID" value="KAE8999885.1"/>
    <property type="molecule type" value="Genomic_DNA"/>
</dbReference>
<evidence type="ECO:0000256" key="1">
    <source>
        <dbReference type="PROSITE-ProRule" id="PRU00047"/>
    </source>
</evidence>
<comment type="caution">
    <text evidence="3">The sequence shown here is derived from an EMBL/GenBank/DDBJ whole genome shotgun (WGS) entry which is preliminary data.</text>
</comment>
<dbReference type="InterPro" id="IPR001878">
    <property type="entry name" value="Znf_CCHC"/>
</dbReference>
<evidence type="ECO:0000259" key="2">
    <source>
        <dbReference type="PROSITE" id="PS50158"/>
    </source>
</evidence>
<dbReference type="Proteomes" id="UP000429607">
    <property type="component" value="Unassembled WGS sequence"/>
</dbReference>
<name>A0A6A3K5C0_9STRA</name>
<evidence type="ECO:0000313" key="3">
    <source>
        <dbReference type="EMBL" id="KAE8999885.1"/>
    </source>
</evidence>
<dbReference type="Gene3D" id="4.10.60.10">
    <property type="entry name" value="Zinc finger, CCHC-type"/>
    <property type="match status" value="1"/>
</dbReference>
<dbReference type="SMART" id="SM00343">
    <property type="entry name" value="ZnF_C2HC"/>
    <property type="match status" value="1"/>
</dbReference>
<gene>
    <name evidence="3" type="ORF">PR001_g18935</name>
</gene>
<dbReference type="Pfam" id="PF00098">
    <property type="entry name" value="zf-CCHC"/>
    <property type="match status" value="1"/>
</dbReference>
<dbReference type="AlphaFoldDB" id="A0A6A3K5C0"/>
<dbReference type="SUPFAM" id="SSF57756">
    <property type="entry name" value="Retrovirus zinc finger-like domains"/>
    <property type="match status" value="1"/>
</dbReference>
<keyword evidence="1" id="KW-0862">Zinc</keyword>
<evidence type="ECO:0000313" key="4">
    <source>
        <dbReference type="Proteomes" id="UP000429607"/>
    </source>
</evidence>
<dbReference type="GO" id="GO:0003676">
    <property type="term" value="F:nucleic acid binding"/>
    <property type="evidence" value="ECO:0007669"/>
    <property type="project" value="InterPro"/>
</dbReference>
<feature type="domain" description="CCHC-type" evidence="2">
    <location>
        <begin position="83"/>
        <end position="98"/>
    </location>
</feature>
<keyword evidence="1" id="KW-0863">Zinc-finger</keyword>
<protein>
    <recommendedName>
        <fullName evidence="2">CCHC-type domain-containing protein</fullName>
    </recommendedName>
</protein>
<keyword evidence="1" id="KW-0479">Metal-binding</keyword>
<accession>A0A6A3K5C0</accession>